<dbReference type="Gene3D" id="3.40.50.720">
    <property type="entry name" value="NAD(P)-binding Rossmann-like Domain"/>
    <property type="match status" value="1"/>
</dbReference>
<comment type="similarity">
    <text evidence="1">Belongs to the short-chain dehydrogenases/reductases (SDR) family.</text>
</comment>
<dbReference type="RefSeq" id="WP_126619702.1">
    <property type="nucleotide sequence ID" value="NZ_CP034563.1"/>
</dbReference>
<keyword evidence="4" id="KW-1185">Reference proteome</keyword>
<proteinExistence type="inferred from homology"/>
<dbReference type="GO" id="GO:0016491">
    <property type="term" value="F:oxidoreductase activity"/>
    <property type="evidence" value="ECO:0007669"/>
    <property type="project" value="UniProtKB-KW"/>
</dbReference>
<dbReference type="SUPFAM" id="SSF51735">
    <property type="entry name" value="NAD(P)-binding Rossmann-fold domains"/>
    <property type="match status" value="1"/>
</dbReference>
<name>A0A3Q9FV92_9BACT</name>
<evidence type="ECO:0000313" key="4">
    <source>
        <dbReference type="Proteomes" id="UP000267268"/>
    </source>
</evidence>
<sequence>MKNYLVIGGSSGIGLALTKQLCEEGNTVYATYNTTSPSFDHENVHYHSLNVLDNTLDLSFLPDIINGVAYCPGSINLLPFSRIEVDSYTKDFELQVGGAIKVIQQTINKMKKSGNASIVMYSTVAVQLGFKFHAQVAASKGAIEGLTKALAAEFAPKVRVNAIAPSLTDTPLAGKLLSDDAKKQANAATHPLKKIGESEDVAALSAFLLSDKSSWMTGQILHVDGGMSTIKV</sequence>
<dbReference type="AlphaFoldDB" id="A0A3Q9FV92"/>
<dbReference type="Pfam" id="PF13561">
    <property type="entry name" value="adh_short_C2"/>
    <property type="match status" value="1"/>
</dbReference>
<organism evidence="3 4">
    <name type="scientific">Flammeovirga pectinis</name>
    <dbReference type="NCBI Taxonomy" id="2494373"/>
    <lineage>
        <taxon>Bacteria</taxon>
        <taxon>Pseudomonadati</taxon>
        <taxon>Bacteroidota</taxon>
        <taxon>Cytophagia</taxon>
        <taxon>Cytophagales</taxon>
        <taxon>Flammeovirgaceae</taxon>
        <taxon>Flammeovirga</taxon>
    </lineage>
</organism>
<dbReference type="OrthoDB" id="9804104at2"/>
<reference evidence="3 4" key="1">
    <citation type="submission" date="2018-12" db="EMBL/GenBank/DDBJ databases">
        <title>Flammeovirga pectinis sp. nov., isolated from the gut of the Korean scallop, Patinopecten yessoensis.</title>
        <authorList>
            <person name="Bae J.-W."/>
            <person name="Jeong Y.-S."/>
            <person name="Kang W."/>
        </authorList>
    </citation>
    <scope>NUCLEOTIDE SEQUENCE [LARGE SCALE GENOMIC DNA]</scope>
    <source>
        <strain evidence="3 4">L12M1</strain>
    </source>
</reference>
<dbReference type="InterPro" id="IPR002347">
    <property type="entry name" value="SDR_fam"/>
</dbReference>
<evidence type="ECO:0000256" key="1">
    <source>
        <dbReference type="ARBA" id="ARBA00006484"/>
    </source>
</evidence>
<evidence type="ECO:0000313" key="3">
    <source>
        <dbReference type="EMBL" id="AZQ65207.1"/>
    </source>
</evidence>
<gene>
    <name evidence="3" type="ORF">EI427_23625</name>
</gene>
<keyword evidence="2" id="KW-0560">Oxidoreductase</keyword>
<evidence type="ECO:0000256" key="2">
    <source>
        <dbReference type="ARBA" id="ARBA00023002"/>
    </source>
</evidence>
<protein>
    <submittedName>
        <fullName evidence="3">SDR family oxidoreductase</fullName>
    </submittedName>
</protein>
<dbReference type="EMBL" id="CP034563">
    <property type="protein sequence ID" value="AZQ65207.1"/>
    <property type="molecule type" value="Genomic_DNA"/>
</dbReference>
<dbReference type="Proteomes" id="UP000267268">
    <property type="component" value="Chromosome 2"/>
</dbReference>
<accession>A0A3Q9FV92</accession>
<dbReference type="PRINTS" id="PR00081">
    <property type="entry name" value="GDHRDH"/>
</dbReference>
<dbReference type="PANTHER" id="PTHR43477:SF1">
    <property type="entry name" value="DIHYDROANTICAPSIN 7-DEHYDROGENASE"/>
    <property type="match status" value="1"/>
</dbReference>
<dbReference type="CDD" id="cd05233">
    <property type="entry name" value="SDR_c"/>
    <property type="match status" value="1"/>
</dbReference>
<dbReference type="InterPro" id="IPR051122">
    <property type="entry name" value="SDR_DHRS6-like"/>
</dbReference>
<dbReference type="InterPro" id="IPR036291">
    <property type="entry name" value="NAD(P)-bd_dom_sf"/>
</dbReference>
<dbReference type="PANTHER" id="PTHR43477">
    <property type="entry name" value="DIHYDROANTICAPSIN 7-DEHYDROGENASE"/>
    <property type="match status" value="1"/>
</dbReference>
<dbReference type="KEGG" id="fll:EI427_23625"/>